<keyword evidence="5" id="KW-1185">Reference proteome</keyword>
<protein>
    <recommendedName>
        <fullName evidence="3">PDZ domain-containing protein</fullName>
    </recommendedName>
</protein>
<name>A0ABP8N3R8_9BACT</name>
<evidence type="ECO:0000313" key="5">
    <source>
        <dbReference type="Proteomes" id="UP001500840"/>
    </source>
</evidence>
<evidence type="ECO:0000313" key="4">
    <source>
        <dbReference type="EMBL" id="GAA4459924.1"/>
    </source>
</evidence>
<evidence type="ECO:0000256" key="1">
    <source>
        <dbReference type="SAM" id="MobiDB-lite"/>
    </source>
</evidence>
<feature type="signal peptide" evidence="2">
    <location>
        <begin position="1"/>
        <end position="22"/>
    </location>
</feature>
<dbReference type="Gene3D" id="2.30.42.10">
    <property type="match status" value="1"/>
</dbReference>
<feature type="region of interest" description="Disordered" evidence="1">
    <location>
        <begin position="53"/>
        <end position="97"/>
    </location>
</feature>
<keyword evidence="2" id="KW-0732">Signal</keyword>
<dbReference type="SMART" id="SM00228">
    <property type="entry name" value="PDZ"/>
    <property type="match status" value="1"/>
</dbReference>
<dbReference type="InterPro" id="IPR001478">
    <property type="entry name" value="PDZ"/>
</dbReference>
<dbReference type="EMBL" id="BAABGA010000049">
    <property type="protein sequence ID" value="GAA4459924.1"/>
    <property type="molecule type" value="Genomic_DNA"/>
</dbReference>
<gene>
    <name evidence="4" type="ORF">GCM10023156_40110</name>
</gene>
<dbReference type="InterPro" id="IPR036034">
    <property type="entry name" value="PDZ_sf"/>
</dbReference>
<evidence type="ECO:0000259" key="3">
    <source>
        <dbReference type="PROSITE" id="PS50106"/>
    </source>
</evidence>
<dbReference type="Proteomes" id="UP001500840">
    <property type="component" value="Unassembled WGS sequence"/>
</dbReference>
<comment type="caution">
    <text evidence="4">The sequence shown here is derived from an EMBL/GenBank/DDBJ whole genome shotgun (WGS) entry which is preliminary data.</text>
</comment>
<feature type="compositionally biased region" description="Low complexity" evidence="1">
    <location>
        <begin position="69"/>
        <end position="84"/>
    </location>
</feature>
<dbReference type="PROSITE" id="PS50106">
    <property type="entry name" value="PDZ"/>
    <property type="match status" value="1"/>
</dbReference>
<evidence type="ECO:0000256" key="2">
    <source>
        <dbReference type="SAM" id="SignalP"/>
    </source>
</evidence>
<feature type="domain" description="PDZ" evidence="3">
    <location>
        <begin position="101"/>
        <end position="167"/>
    </location>
</feature>
<proteinExistence type="predicted"/>
<dbReference type="SUPFAM" id="SSF50156">
    <property type="entry name" value="PDZ domain-like"/>
    <property type="match status" value="1"/>
</dbReference>
<accession>A0ABP8N3R8</accession>
<dbReference type="Pfam" id="PF00595">
    <property type="entry name" value="PDZ"/>
    <property type="match status" value="1"/>
</dbReference>
<organism evidence="4 5">
    <name type="scientific">Novipirellula rosea</name>
    <dbReference type="NCBI Taxonomy" id="1031540"/>
    <lineage>
        <taxon>Bacteria</taxon>
        <taxon>Pseudomonadati</taxon>
        <taxon>Planctomycetota</taxon>
        <taxon>Planctomycetia</taxon>
        <taxon>Pirellulales</taxon>
        <taxon>Pirellulaceae</taxon>
        <taxon>Novipirellula</taxon>
    </lineage>
</organism>
<feature type="chain" id="PRO_5046415061" description="PDZ domain-containing protein" evidence="2">
    <location>
        <begin position="23"/>
        <end position="205"/>
    </location>
</feature>
<reference evidence="5" key="1">
    <citation type="journal article" date="2019" name="Int. J. Syst. Evol. Microbiol.">
        <title>The Global Catalogue of Microorganisms (GCM) 10K type strain sequencing project: providing services to taxonomists for standard genome sequencing and annotation.</title>
        <authorList>
            <consortium name="The Broad Institute Genomics Platform"/>
            <consortium name="The Broad Institute Genome Sequencing Center for Infectious Disease"/>
            <person name="Wu L."/>
            <person name="Ma J."/>
        </authorList>
    </citation>
    <scope>NUCLEOTIDE SEQUENCE [LARGE SCALE GENOMIC DNA]</scope>
    <source>
        <strain evidence="5">JCM 17759</strain>
    </source>
</reference>
<sequence>MMGNKYVLKMMVTASVAVGVFASSGAPSLRGDDPVAPVAPVAIVPNEAVKGGTVMEGTLPPPRKTSLNPATPTTKTALPTAKPAGQAGNEDGAASADRPRLGLNVNAERAVINKVYPDSGAAAAGVQPGGQIIAIDGQPVKNTEELKRVIRERTSRDTVTLQVVYGMSANSRGSVTRTPWTKTFRVPLAKPKMIFLELPAPVKEK</sequence>